<protein>
    <submittedName>
        <fullName evidence="11">Peptidoglycan/LPS O-acetylase OafA/YrhL, contains acyltransferase and SGNH-hydrolase domains</fullName>
    </submittedName>
</protein>
<feature type="transmembrane region" description="Helical" evidence="8">
    <location>
        <begin position="228"/>
        <end position="247"/>
    </location>
</feature>
<comment type="subcellular location">
    <subcellularLocation>
        <location evidence="1">Cell membrane</location>
        <topology evidence="1">Multi-pass membrane protein</topology>
    </subcellularLocation>
</comment>
<keyword evidence="11" id="KW-0378">Hydrolase</keyword>
<evidence type="ECO:0000256" key="4">
    <source>
        <dbReference type="ARBA" id="ARBA00022692"/>
    </source>
</evidence>
<sequence>MKYRSDIDGLRALAVAGVVLFHAFPHKLPGGFTGVDVFFVISGFLISRILYEQCALGTFTFRSFYARRVRRIFPALLMVLLCSLVFGWFALSADQYRLLGKHALSGLGFVINFVLVNEAGYFDVAAETKPLLHLWSLAVEEQYYLLWPCLLLLCWSRKAGVVALIVGLIIASFVVNIVLVNTQSAGAYFLPFGRFWEMLAGSLLAWVIVKVSTQSLLLRQSISTQLVITNAISIIGLTCVVSGYFAVSKSSAFPGYWALLPVMGSLAIIAAGPHALLNRWLFSHPLAVWGGKISYPLYLWHWPVLSFLRILKGTEPDTTELVIALALSVLLSWLTHVFMEKPAQRNFQNISAIFVRFLPLSAGMAAGAALIAFSVVSNYPSVEPEKFSVASTSARCSESFTSWNQVNDNACRFQQAENTIAVIGDSHAGHLFDGLAELAARQGDSVALFPASCQSPLRGISSGFVVEGNAEVQTMRANGYLLIEQALNYVLQNDQIQNVVLAHSPRCDVNIKDTTAPHVTEYKAVLENGFQRTLSALHTKHKQVLIVLDNPFLNALPNHCLENRLPLYSQRQPCIETEQEHRANDLVKTYNAVATDLAKRYENVKVVDLANVLCEQGVCKAVINDTLLYKDQSHLSVFGSRYVAPYILQAMN</sequence>
<keyword evidence="2" id="KW-1003">Cell membrane</keyword>
<dbReference type="InterPro" id="IPR050879">
    <property type="entry name" value="Acyltransferase_3"/>
</dbReference>
<feature type="domain" description="SGNH" evidence="10">
    <location>
        <begin position="396"/>
        <end position="648"/>
    </location>
</feature>
<organism evidence="11 12">
    <name type="scientific">Marisediminitalea aggregata</name>
    <dbReference type="NCBI Taxonomy" id="634436"/>
    <lineage>
        <taxon>Bacteria</taxon>
        <taxon>Pseudomonadati</taxon>
        <taxon>Pseudomonadota</taxon>
        <taxon>Gammaproteobacteria</taxon>
        <taxon>Alteromonadales</taxon>
        <taxon>Alteromonadaceae</taxon>
        <taxon>Marisediminitalea</taxon>
    </lineage>
</organism>
<accession>A0A1M5LAD0</accession>
<evidence type="ECO:0000256" key="7">
    <source>
        <dbReference type="ARBA" id="ARBA00023315"/>
    </source>
</evidence>
<dbReference type="RefSeq" id="WP_073323066.1">
    <property type="nucleotide sequence ID" value="NZ_FQWD01000004.1"/>
</dbReference>
<dbReference type="STRING" id="634436.SAMN05216361_2588"/>
<gene>
    <name evidence="11" type="ORF">SAMN05216361_2588</name>
</gene>
<feature type="transmembrane region" description="Helical" evidence="8">
    <location>
        <begin position="159"/>
        <end position="180"/>
    </location>
</feature>
<dbReference type="SUPFAM" id="SSF52266">
    <property type="entry name" value="SGNH hydrolase"/>
    <property type="match status" value="1"/>
</dbReference>
<evidence type="ECO:0000313" key="12">
    <source>
        <dbReference type="Proteomes" id="UP000184520"/>
    </source>
</evidence>
<feature type="transmembrane region" description="Helical" evidence="8">
    <location>
        <begin position="7"/>
        <end position="24"/>
    </location>
</feature>
<keyword evidence="5 8" id="KW-1133">Transmembrane helix</keyword>
<dbReference type="InterPro" id="IPR043968">
    <property type="entry name" value="SGNH"/>
</dbReference>
<dbReference type="Pfam" id="PF01757">
    <property type="entry name" value="Acyl_transf_3"/>
    <property type="match status" value="1"/>
</dbReference>
<dbReference type="Pfam" id="PF19040">
    <property type="entry name" value="SGNH"/>
    <property type="match status" value="1"/>
</dbReference>
<dbReference type="PANTHER" id="PTHR23028:SF53">
    <property type="entry name" value="ACYL_TRANSF_3 DOMAIN-CONTAINING PROTEIN"/>
    <property type="match status" value="1"/>
</dbReference>
<feature type="transmembrane region" description="Helical" evidence="8">
    <location>
        <begin position="72"/>
        <end position="91"/>
    </location>
</feature>
<evidence type="ECO:0000256" key="6">
    <source>
        <dbReference type="ARBA" id="ARBA00023136"/>
    </source>
</evidence>
<feature type="transmembrane region" description="Helical" evidence="8">
    <location>
        <begin position="256"/>
        <end position="276"/>
    </location>
</feature>
<dbReference type="EMBL" id="FQWD01000004">
    <property type="protein sequence ID" value="SHG61930.1"/>
    <property type="molecule type" value="Genomic_DNA"/>
</dbReference>
<reference evidence="12" key="1">
    <citation type="submission" date="2016-11" db="EMBL/GenBank/DDBJ databases">
        <authorList>
            <person name="Varghese N."/>
            <person name="Submissions S."/>
        </authorList>
    </citation>
    <scope>NUCLEOTIDE SEQUENCE [LARGE SCALE GENOMIC DNA]</scope>
    <source>
        <strain evidence="12">CGMCC 1.8995</strain>
    </source>
</reference>
<feature type="transmembrane region" description="Helical" evidence="8">
    <location>
        <begin position="187"/>
        <end position="208"/>
    </location>
</feature>
<evidence type="ECO:0000259" key="9">
    <source>
        <dbReference type="Pfam" id="PF01757"/>
    </source>
</evidence>
<evidence type="ECO:0000256" key="2">
    <source>
        <dbReference type="ARBA" id="ARBA00022475"/>
    </source>
</evidence>
<keyword evidence="6 8" id="KW-0472">Membrane</keyword>
<evidence type="ECO:0000256" key="3">
    <source>
        <dbReference type="ARBA" id="ARBA00022679"/>
    </source>
</evidence>
<evidence type="ECO:0000259" key="10">
    <source>
        <dbReference type="Pfam" id="PF19040"/>
    </source>
</evidence>
<dbReference type="GO" id="GO:0005886">
    <property type="term" value="C:plasma membrane"/>
    <property type="evidence" value="ECO:0007669"/>
    <property type="project" value="UniProtKB-SubCell"/>
</dbReference>
<dbReference type="PANTHER" id="PTHR23028">
    <property type="entry name" value="ACETYLTRANSFERASE"/>
    <property type="match status" value="1"/>
</dbReference>
<feature type="transmembrane region" description="Helical" evidence="8">
    <location>
        <begin position="30"/>
        <end position="51"/>
    </location>
</feature>
<name>A0A1M5LAD0_9ALTE</name>
<dbReference type="InterPro" id="IPR036514">
    <property type="entry name" value="SGNH_hydro_sf"/>
</dbReference>
<dbReference type="Proteomes" id="UP000184520">
    <property type="component" value="Unassembled WGS sequence"/>
</dbReference>
<keyword evidence="7 11" id="KW-0012">Acyltransferase</keyword>
<evidence type="ECO:0000256" key="5">
    <source>
        <dbReference type="ARBA" id="ARBA00022989"/>
    </source>
</evidence>
<dbReference type="InterPro" id="IPR002656">
    <property type="entry name" value="Acyl_transf_3_dom"/>
</dbReference>
<dbReference type="GO" id="GO:0016788">
    <property type="term" value="F:hydrolase activity, acting on ester bonds"/>
    <property type="evidence" value="ECO:0007669"/>
    <property type="project" value="UniProtKB-ARBA"/>
</dbReference>
<evidence type="ECO:0000313" key="11">
    <source>
        <dbReference type="EMBL" id="SHG61930.1"/>
    </source>
</evidence>
<dbReference type="GO" id="GO:0009103">
    <property type="term" value="P:lipopolysaccharide biosynthetic process"/>
    <property type="evidence" value="ECO:0007669"/>
    <property type="project" value="TreeGrafter"/>
</dbReference>
<keyword evidence="12" id="KW-1185">Reference proteome</keyword>
<evidence type="ECO:0000256" key="8">
    <source>
        <dbReference type="SAM" id="Phobius"/>
    </source>
</evidence>
<proteinExistence type="predicted"/>
<keyword evidence="3 11" id="KW-0808">Transferase</keyword>
<dbReference type="GO" id="GO:0016747">
    <property type="term" value="F:acyltransferase activity, transferring groups other than amino-acyl groups"/>
    <property type="evidence" value="ECO:0007669"/>
    <property type="project" value="InterPro"/>
</dbReference>
<dbReference type="AlphaFoldDB" id="A0A1M5LAD0"/>
<feature type="domain" description="Acyltransferase 3" evidence="9">
    <location>
        <begin position="6"/>
        <end position="335"/>
    </location>
</feature>
<feature type="transmembrane region" description="Helical" evidence="8">
    <location>
        <begin position="351"/>
        <end position="376"/>
    </location>
</feature>
<feature type="transmembrane region" description="Helical" evidence="8">
    <location>
        <begin position="321"/>
        <end position="339"/>
    </location>
</feature>
<keyword evidence="4 8" id="KW-0812">Transmembrane</keyword>
<evidence type="ECO:0000256" key="1">
    <source>
        <dbReference type="ARBA" id="ARBA00004651"/>
    </source>
</evidence>
<dbReference type="Gene3D" id="3.40.50.1110">
    <property type="entry name" value="SGNH hydrolase"/>
    <property type="match status" value="1"/>
</dbReference>